<sequence length="280" mass="30474">MRVTGLDPATRPGPHTKFERKGRAMAQPSDKPTTKRAADLRDGDQIIVDSEWSDGPTVTEVRGVEPSAAHRGEFVVLVTGGDIFRWPAENPIKLATEEQARKAEQERERVANIEALSSFVTWLYNHPEAPAPNTMSAQASLFGPWLDQLDIAQRVAESLGVEIERGRGYDGRPTAKVETKFGDIRYVVYGSDDRRDVERRCEHCGEDLDLIEAGRLGHVPGEACDPAPALGGETPLDSLPEDFGADHKPEPDCCEDCDAELDADAEADAADDANTRAGVA</sequence>
<organism evidence="2 3">
    <name type="scientific">Phytohabitans rumicis</name>
    <dbReference type="NCBI Taxonomy" id="1076125"/>
    <lineage>
        <taxon>Bacteria</taxon>
        <taxon>Bacillati</taxon>
        <taxon>Actinomycetota</taxon>
        <taxon>Actinomycetes</taxon>
        <taxon>Micromonosporales</taxon>
        <taxon>Micromonosporaceae</taxon>
    </lineage>
</organism>
<evidence type="ECO:0000313" key="2">
    <source>
        <dbReference type="EMBL" id="GFJ91557.1"/>
    </source>
</evidence>
<comment type="caution">
    <text evidence="2">The sequence shown here is derived from an EMBL/GenBank/DDBJ whole genome shotgun (WGS) entry which is preliminary data.</text>
</comment>
<feature type="compositionally biased region" description="Basic and acidic residues" evidence="1">
    <location>
        <begin position="32"/>
        <end position="42"/>
    </location>
</feature>
<gene>
    <name evidence="2" type="ORF">Prum_051990</name>
</gene>
<reference evidence="2 3" key="1">
    <citation type="submission" date="2020-03" db="EMBL/GenBank/DDBJ databases">
        <title>Whole genome shotgun sequence of Phytohabitans rumicis NBRC 108638.</title>
        <authorList>
            <person name="Komaki H."/>
            <person name="Tamura T."/>
        </authorList>
    </citation>
    <scope>NUCLEOTIDE SEQUENCE [LARGE SCALE GENOMIC DNA]</scope>
    <source>
        <strain evidence="2 3">NBRC 108638</strain>
    </source>
</reference>
<feature type="region of interest" description="Disordered" evidence="1">
    <location>
        <begin position="1"/>
        <end position="42"/>
    </location>
</feature>
<evidence type="ECO:0000256" key="1">
    <source>
        <dbReference type="SAM" id="MobiDB-lite"/>
    </source>
</evidence>
<feature type="region of interest" description="Disordered" evidence="1">
    <location>
        <begin position="224"/>
        <end position="256"/>
    </location>
</feature>
<protein>
    <submittedName>
        <fullName evidence="2">Uncharacterized protein</fullName>
    </submittedName>
</protein>
<dbReference type="Proteomes" id="UP000482960">
    <property type="component" value="Unassembled WGS sequence"/>
</dbReference>
<dbReference type="AlphaFoldDB" id="A0A6V8LBX7"/>
<accession>A0A6V8LBX7</accession>
<reference evidence="2 3" key="2">
    <citation type="submission" date="2020-03" db="EMBL/GenBank/DDBJ databases">
        <authorList>
            <person name="Ichikawa N."/>
            <person name="Kimura A."/>
            <person name="Kitahashi Y."/>
            <person name="Uohara A."/>
        </authorList>
    </citation>
    <scope>NUCLEOTIDE SEQUENCE [LARGE SCALE GENOMIC DNA]</scope>
    <source>
        <strain evidence="2 3">NBRC 108638</strain>
    </source>
</reference>
<evidence type="ECO:0000313" key="3">
    <source>
        <dbReference type="Proteomes" id="UP000482960"/>
    </source>
</evidence>
<name>A0A6V8LBX7_9ACTN</name>
<dbReference type="EMBL" id="BLPG01000001">
    <property type="protein sequence ID" value="GFJ91557.1"/>
    <property type="molecule type" value="Genomic_DNA"/>
</dbReference>
<keyword evidence="3" id="KW-1185">Reference proteome</keyword>
<proteinExistence type="predicted"/>